<proteinExistence type="predicted"/>
<dbReference type="EMBL" id="GBXM01057208">
    <property type="protein sequence ID" value="JAH51369.1"/>
    <property type="molecule type" value="Transcribed_RNA"/>
</dbReference>
<reference evidence="1" key="2">
    <citation type="journal article" date="2015" name="Fish Shellfish Immunol.">
        <title>Early steps in the European eel (Anguilla anguilla)-Vibrio vulnificus interaction in the gills: Role of the RtxA13 toxin.</title>
        <authorList>
            <person name="Callol A."/>
            <person name="Pajuelo D."/>
            <person name="Ebbesson L."/>
            <person name="Teles M."/>
            <person name="MacKenzie S."/>
            <person name="Amaro C."/>
        </authorList>
    </citation>
    <scope>NUCLEOTIDE SEQUENCE</scope>
</reference>
<sequence>MFVCVFHVDHS</sequence>
<evidence type="ECO:0000313" key="1">
    <source>
        <dbReference type="EMBL" id="JAH51369.1"/>
    </source>
</evidence>
<accession>A0A0E9TCG0</accession>
<protein>
    <submittedName>
        <fullName evidence="1">Uncharacterized protein</fullName>
    </submittedName>
</protein>
<name>A0A0E9TCG0_ANGAN</name>
<reference evidence="1" key="1">
    <citation type="submission" date="2014-11" db="EMBL/GenBank/DDBJ databases">
        <authorList>
            <person name="Amaro Gonzalez C."/>
        </authorList>
    </citation>
    <scope>NUCLEOTIDE SEQUENCE</scope>
</reference>
<organism evidence="1">
    <name type="scientific">Anguilla anguilla</name>
    <name type="common">European freshwater eel</name>
    <name type="synonym">Muraena anguilla</name>
    <dbReference type="NCBI Taxonomy" id="7936"/>
    <lineage>
        <taxon>Eukaryota</taxon>
        <taxon>Metazoa</taxon>
        <taxon>Chordata</taxon>
        <taxon>Craniata</taxon>
        <taxon>Vertebrata</taxon>
        <taxon>Euteleostomi</taxon>
        <taxon>Actinopterygii</taxon>
        <taxon>Neopterygii</taxon>
        <taxon>Teleostei</taxon>
        <taxon>Anguilliformes</taxon>
        <taxon>Anguillidae</taxon>
        <taxon>Anguilla</taxon>
    </lineage>
</organism>